<dbReference type="InterPro" id="IPR003879">
    <property type="entry name" value="Butyrophylin_SPRY"/>
</dbReference>
<dbReference type="Ensembl" id="ENSMALT00000027687.1">
    <property type="protein sequence ID" value="ENSMALP00000027185.1"/>
    <property type="gene ID" value="ENSMALG00000018865.1"/>
</dbReference>
<dbReference type="Pfam" id="PF13765">
    <property type="entry name" value="PRY"/>
    <property type="match status" value="1"/>
</dbReference>
<evidence type="ECO:0000313" key="4">
    <source>
        <dbReference type="Proteomes" id="UP000261600"/>
    </source>
</evidence>
<dbReference type="Proteomes" id="UP000261600">
    <property type="component" value="Unplaced"/>
</dbReference>
<dbReference type="STRING" id="43700.ENSMALP00000027185"/>
<dbReference type="InterPro" id="IPR001870">
    <property type="entry name" value="B30.2/SPRY"/>
</dbReference>
<protein>
    <recommendedName>
        <fullName evidence="2">B30.2/SPRY domain-containing protein</fullName>
    </recommendedName>
</protein>
<dbReference type="InterPro" id="IPR043136">
    <property type="entry name" value="B30.2/SPRY_sf"/>
</dbReference>
<dbReference type="CDD" id="cd12893">
    <property type="entry name" value="SPRY_PRY_TRIM35"/>
    <property type="match status" value="1"/>
</dbReference>
<accession>A0A3Q3K323</accession>
<dbReference type="Pfam" id="PF00622">
    <property type="entry name" value="SPRY"/>
    <property type="match status" value="1"/>
</dbReference>
<proteinExistence type="predicted"/>
<dbReference type="InterPro" id="IPR050143">
    <property type="entry name" value="TRIM/RBCC"/>
</dbReference>
<organism evidence="3 4">
    <name type="scientific">Monopterus albus</name>
    <name type="common">Swamp eel</name>
    <dbReference type="NCBI Taxonomy" id="43700"/>
    <lineage>
        <taxon>Eukaryota</taxon>
        <taxon>Metazoa</taxon>
        <taxon>Chordata</taxon>
        <taxon>Craniata</taxon>
        <taxon>Vertebrata</taxon>
        <taxon>Euteleostomi</taxon>
        <taxon>Actinopterygii</taxon>
        <taxon>Neopterygii</taxon>
        <taxon>Teleostei</taxon>
        <taxon>Neoteleostei</taxon>
        <taxon>Acanthomorphata</taxon>
        <taxon>Anabantaria</taxon>
        <taxon>Synbranchiformes</taxon>
        <taxon>Synbranchidae</taxon>
        <taxon>Monopterus</taxon>
    </lineage>
</organism>
<dbReference type="SMART" id="SM00449">
    <property type="entry name" value="SPRY"/>
    <property type="match status" value="1"/>
</dbReference>
<name>A0A3Q3K323_MONAL</name>
<dbReference type="Gene3D" id="2.60.120.920">
    <property type="match status" value="1"/>
</dbReference>
<keyword evidence="4" id="KW-1185">Reference proteome</keyword>
<dbReference type="InterPro" id="IPR013320">
    <property type="entry name" value="ConA-like_dom_sf"/>
</dbReference>
<reference evidence="3" key="2">
    <citation type="submission" date="2025-09" db="UniProtKB">
        <authorList>
            <consortium name="Ensembl"/>
        </authorList>
    </citation>
    <scope>IDENTIFICATION</scope>
</reference>
<dbReference type="PRINTS" id="PR01407">
    <property type="entry name" value="BUTYPHLNCDUF"/>
</dbReference>
<dbReference type="SUPFAM" id="SSF49899">
    <property type="entry name" value="Concanavalin A-like lectins/glucanases"/>
    <property type="match status" value="1"/>
</dbReference>
<feature type="region of interest" description="Disordered" evidence="1">
    <location>
        <begin position="260"/>
        <end position="284"/>
    </location>
</feature>
<sequence>MATEGLNRLCLSLYVHTQLKADVPQTSCCTLPGNCPSSESVLWNETQRFLLSYKAAVERVQRRPLLEDPQLPSGALIDQAKHLGNLAFNIWNSMKDKVSYTPVVLDPNSAGPGLILSEDLTSVSRGEEQQLPDNPERFKDYYCSVLGSEGFDSGTHSWDVEVGDSTGWLLGVLQSVQRNDGIWSGFWGMGFFEGKYKTWSPTAAPPTVLPVQKKPKSIRVNLDWSRGTLSFSDPDTNTHIHTFTHTFTQRMLPFIAKSPSEGNGSKALCHAGDQTLQVKDQSKR</sequence>
<evidence type="ECO:0000259" key="2">
    <source>
        <dbReference type="PROSITE" id="PS50188"/>
    </source>
</evidence>
<evidence type="ECO:0000256" key="1">
    <source>
        <dbReference type="SAM" id="MobiDB-lite"/>
    </source>
</evidence>
<dbReference type="InterPro" id="IPR006574">
    <property type="entry name" value="PRY"/>
</dbReference>
<dbReference type="AlphaFoldDB" id="A0A3Q3K323"/>
<feature type="compositionally biased region" description="Polar residues" evidence="1">
    <location>
        <begin position="274"/>
        <end position="284"/>
    </location>
</feature>
<dbReference type="SMART" id="SM00589">
    <property type="entry name" value="PRY"/>
    <property type="match status" value="1"/>
</dbReference>
<feature type="domain" description="B30.2/SPRY" evidence="2">
    <location>
        <begin position="83"/>
        <end position="275"/>
    </location>
</feature>
<evidence type="ECO:0000313" key="3">
    <source>
        <dbReference type="Ensembl" id="ENSMALP00000027185.1"/>
    </source>
</evidence>
<reference evidence="3" key="1">
    <citation type="submission" date="2025-08" db="UniProtKB">
        <authorList>
            <consortium name="Ensembl"/>
        </authorList>
    </citation>
    <scope>IDENTIFICATION</scope>
</reference>
<dbReference type="InterPro" id="IPR003877">
    <property type="entry name" value="SPRY_dom"/>
</dbReference>
<dbReference type="PANTHER" id="PTHR24103">
    <property type="entry name" value="E3 UBIQUITIN-PROTEIN LIGASE TRIM"/>
    <property type="match status" value="1"/>
</dbReference>
<dbReference type="PROSITE" id="PS50188">
    <property type="entry name" value="B302_SPRY"/>
    <property type="match status" value="1"/>
</dbReference>